<evidence type="ECO:0000259" key="2">
    <source>
        <dbReference type="Pfam" id="PF22878"/>
    </source>
</evidence>
<dbReference type="Proteomes" id="UP000037510">
    <property type="component" value="Unassembled WGS sequence"/>
</dbReference>
<feature type="compositionally biased region" description="Basic and acidic residues" evidence="1">
    <location>
        <begin position="187"/>
        <end position="218"/>
    </location>
</feature>
<name>A0A0L7LKU5_OPEBR</name>
<feature type="compositionally biased region" description="Low complexity" evidence="1">
    <location>
        <begin position="329"/>
        <end position="340"/>
    </location>
</feature>
<accession>A0A0L7LKU5</accession>
<feature type="region of interest" description="Disordered" evidence="1">
    <location>
        <begin position="142"/>
        <end position="596"/>
    </location>
</feature>
<protein>
    <submittedName>
        <fullName evidence="3">Putative latent nuclear antigen</fullName>
    </submittedName>
</protein>
<evidence type="ECO:0000313" key="3">
    <source>
        <dbReference type="EMBL" id="KOB76067.1"/>
    </source>
</evidence>
<proteinExistence type="predicted"/>
<gene>
    <name evidence="3" type="ORF">OBRU01_06379</name>
</gene>
<reference evidence="3 4" key="1">
    <citation type="journal article" date="2015" name="Genome Biol. Evol.">
        <title>The genome of winter moth (Operophtera brumata) provides a genomic perspective on sexual dimorphism and phenology.</title>
        <authorList>
            <person name="Derks M.F."/>
            <person name="Smit S."/>
            <person name="Salis L."/>
            <person name="Schijlen E."/>
            <person name="Bossers A."/>
            <person name="Mateman C."/>
            <person name="Pijl A.S."/>
            <person name="de Ridder D."/>
            <person name="Groenen M.A."/>
            <person name="Visser M.E."/>
            <person name="Megens H.J."/>
        </authorList>
    </citation>
    <scope>NUCLEOTIDE SEQUENCE [LARGE SCALE GENOMIC DNA]</scope>
    <source>
        <strain evidence="3">WM2013NL</strain>
        <tissue evidence="3">Head and thorax</tissue>
    </source>
</reference>
<feature type="region of interest" description="Disordered" evidence="1">
    <location>
        <begin position="1"/>
        <end position="42"/>
    </location>
</feature>
<feature type="compositionally biased region" description="Basic and acidic residues" evidence="1">
    <location>
        <begin position="472"/>
        <end position="493"/>
    </location>
</feature>
<feature type="compositionally biased region" description="Basic and acidic residues" evidence="1">
    <location>
        <begin position="449"/>
        <end position="465"/>
    </location>
</feature>
<keyword evidence="4" id="KW-1185">Reference proteome</keyword>
<feature type="region of interest" description="Disordered" evidence="1">
    <location>
        <begin position="102"/>
        <end position="126"/>
    </location>
</feature>
<dbReference type="EMBL" id="JTDY01000733">
    <property type="protein sequence ID" value="KOB76067.1"/>
    <property type="molecule type" value="Genomic_DNA"/>
</dbReference>
<dbReference type="Pfam" id="PF22878">
    <property type="entry name" value="SPT2_N"/>
    <property type="match status" value="1"/>
</dbReference>
<dbReference type="STRING" id="104452.A0A0L7LKU5"/>
<feature type="compositionally biased region" description="Basic and acidic residues" evidence="1">
    <location>
        <begin position="577"/>
        <end position="586"/>
    </location>
</feature>
<dbReference type="InterPro" id="IPR054552">
    <property type="entry name" value="SPT2_N"/>
</dbReference>
<feature type="compositionally biased region" description="Basic and acidic residues" evidence="1">
    <location>
        <begin position="237"/>
        <end position="291"/>
    </location>
</feature>
<feature type="compositionally biased region" description="Basic and acidic residues" evidence="1">
    <location>
        <begin position="155"/>
        <end position="178"/>
    </location>
</feature>
<comment type="caution">
    <text evidence="3">The sequence shown here is derived from an EMBL/GenBank/DDBJ whole genome shotgun (WGS) entry which is preliminary data.</text>
</comment>
<evidence type="ECO:0000313" key="4">
    <source>
        <dbReference type="Proteomes" id="UP000037510"/>
    </source>
</evidence>
<feature type="domain" description="SPT2 homolog N-terminal" evidence="2">
    <location>
        <begin position="1"/>
        <end position="90"/>
    </location>
</feature>
<feature type="compositionally biased region" description="Basic and acidic residues" evidence="1">
    <location>
        <begin position="341"/>
        <end position="442"/>
    </location>
</feature>
<evidence type="ECO:0000256" key="1">
    <source>
        <dbReference type="SAM" id="MobiDB-lite"/>
    </source>
</evidence>
<organism evidence="3 4">
    <name type="scientific">Operophtera brumata</name>
    <name type="common">Winter moth</name>
    <name type="synonym">Phalaena brumata</name>
    <dbReference type="NCBI Taxonomy" id="104452"/>
    <lineage>
        <taxon>Eukaryota</taxon>
        <taxon>Metazoa</taxon>
        <taxon>Ecdysozoa</taxon>
        <taxon>Arthropoda</taxon>
        <taxon>Hexapoda</taxon>
        <taxon>Insecta</taxon>
        <taxon>Pterygota</taxon>
        <taxon>Neoptera</taxon>
        <taxon>Endopterygota</taxon>
        <taxon>Lepidoptera</taxon>
        <taxon>Glossata</taxon>
        <taxon>Ditrysia</taxon>
        <taxon>Geometroidea</taxon>
        <taxon>Geometridae</taxon>
        <taxon>Larentiinae</taxon>
        <taxon>Operophtera</taxon>
    </lineage>
</organism>
<feature type="compositionally biased region" description="Basic and acidic residues" evidence="1">
    <location>
        <begin position="304"/>
        <end position="318"/>
    </location>
</feature>
<dbReference type="AlphaFoldDB" id="A0A0L7LKU5"/>
<feature type="compositionally biased region" description="Basic and acidic residues" evidence="1">
    <location>
        <begin position="503"/>
        <end position="513"/>
    </location>
</feature>
<sequence>MEFRETLLAAQRNQQHKSSESSYYKARFDPPKKEQRQRDKLSANIQKFLAKKDEEEKQKTLDAHKKRDELLKMRDPKLMNKIKKSLKVFKSANKSVIDDAYDRDNTAVTLNGPEQPDQDDYGYESQESAAIYAKMMQKYSKIPDAPKFPTNNTSVKKDLNGTRERVKQALQHEDDPVPHKRRRKAHGEKSAYGRDESPPSKYEPEKEKKDEKLKSDKPKIRKPMPPPLDFNQLLKLAEQKKSEPLEAEKKKTEEKPKEGERLMTKRQKMEYEEEVARRQRRQERLDAEKSGGRKCNYFVFTAQPHKEDKPVEREKKTEPSGFGRIPKLSNNSANRNNSPRPSDREKAERQQREKDRAKQEREKIDKERNRLEKEKVDRDKTDRDTLDRLKAERERIERDIERLNKDRERLEKTKSKLENGRSDKFIDKKQTSSETVKKHIDLKSQNTYRIDKNSNDKKLGSKNADRQTNGHSSHDKPVPRDQQLKYGAKDKAPVRAKAPGGDGKPDNGKRLPESKVPSKRPDNRMPGKPQAGSSKPSVSSSFDFDKHVNSLKKGGSDSASRNGARNLPPSGVKRKPHPDDKRKPNREYINAQLQYY</sequence>
<feature type="compositionally biased region" description="Basic and acidic residues" evidence="1">
    <location>
        <begin position="26"/>
        <end position="41"/>
    </location>
</feature>